<dbReference type="SUPFAM" id="SSF103612">
    <property type="entry name" value="SBT domain"/>
    <property type="match status" value="1"/>
</dbReference>
<proteinExistence type="predicted"/>
<evidence type="ECO:0000256" key="8">
    <source>
        <dbReference type="ARBA" id="ARBA00023242"/>
    </source>
</evidence>
<keyword evidence="12" id="KW-1185">Reference proteome</keyword>
<feature type="domain" description="SBP-type" evidence="10">
    <location>
        <begin position="115"/>
        <end position="192"/>
    </location>
</feature>
<dbReference type="GO" id="GO:0003677">
    <property type="term" value="F:DNA binding"/>
    <property type="evidence" value="ECO:0007669"/>
    <property type="project" value="UniProtKB-KW"/>
</dbReference>
<evidence type="ECO:0000256" key="2">
    <source>
        <dbReference type="ARBA" id="ARBA00022723"/>
    </source>
</evidence>
<keyword evidence="5" id="KW-0805">Transcription regulation</keyword>
<dbReference type="Pfam" id="PF03110">
    <property type="entry name" value="SBP"/>
    <property type="match status" value="1"/>
</dbReference>
<dbReference type="PANTHER" id="PTHR31251">
    <property type="entry name" value="SQUAMOSA PROMOTER-BINDING-LIKE PROTEIN 4"/>
    <property type="match status" value="1"/>
</dbReference>
<evidence type="ECO:0000256" key="1">
    <source>
        <dbReference type="ARBA" id="ARBA00004123"/>
    </source>
</evidence>
<feature type="non-terminal residue" evidence="11">
    <location>
        <position position="394"/>
    </location>
</feature>
<keyword evidence="6" id="KW-0238">DNA-binding</keyword>
<dbReference type="InterPro" id="IPR004333">
    <property type="entry name" value="SBP_dom"/>
</dbReference>
<dbReference type="PANTHER" id="PTHR31251:SF226">
    <property type="entry name" value="SQUAMOSA PROMOTER-BINDING-LIKE PROTEIN 6"/>
    <property type="match status" value="1"/>
</dbReference>
<evidence type="ECO:0000313" key="12">
    <source>
        <dbReference type="Proteomes" id="UP001055439"/>
    </source>
</evidence>
<dbReference type="PROSITE" id="PS51141">
    <property type="entry name" value="ZF_SBP"/>
    <property type="match status" value="1"/>
</dbReference>
<keyword evidence="3 9" id="KW-0863">Zinc-finger</keyword>
<evidence type="ECO:0000256" key="4">
    <source>
        <dbReference type="ARBA" id="ARBA00022833"/>
    </source>
</evidence>
<evidence type="ECO:0000259" key="10">
    <source>
        <dbReference type="PROSITE" id="PS51141"/>
    </source>
</evidence>
<dbReference type="InterPro" id="IPR036893">
    <property type="entry name" value="SBP_sf"/>
</dbReference>
<evidence type="ECO:0000256" key="3">
    <source>
        <dbReference type="ARBA" id="ARBA00022771"/>
    </source>
</evidence>
<reference evidence="11" key="1">
    <citation type="submission" date="2022-05" db="EMBL/GenBank/DDBJ databases">
        <title>The Musa troglodytarum L. genome provides insights into the mechanism of non-climacteric behaviour and enrichment of carotenoids.</title>
        <authorList>
            <person name="Wang J."/>
        </authorList>
    </citation>
    <scope>NUCLEOTIDE SEQUENCE</scope>
    <source>
        <tissue evidence="11">Leaf</tissue>
    </source>
</reference>
<dbReference type="Proteomes" id="UP001055439">
    <property type="component" value="Chromosome 5"/>
</dbReference>
<dbReference type="OrthoDB" id="514967at2759"/>
<protein>
    <submittedName>
        <fullName evidence="11">Transcription, DNA-dependent</fullName>
    </submittedName>
</protein>
<dbReference type="FunFam" id="4.10.1100.10:FF:000001">
    <property type="entry name" value="Squamosa promoter-binding-like protein 14"/>
    <property type="match status" value="1"/>
</dbReference>
<keyword evidence="4" id="KW-0862">Zinc</keyword>
<dbReference type="InterPro" id="IPR044817">
    <property type="entry name" value="SBP-like"/>
</dbReference>
<dbReference type="AlphaFoldDB" id="A0A9E7G878"/>
<evidence type="ECO:0000313" key="11">
    <source>
        <dbReference type="EMBL" id="URE07952.1"/>
    </source>
</evidence>
<dbReference type="GO" id="GO:0005634">
    <property type="term" value="C:nucleus"/>
    <property type="evidence" value="ECO:0007669"/>
    <property type="project" value="UniProtKB-SubCell"/>
</dbReference>
<dbReference type="GO" id="GO:0008270">
    <property type="term" value="F:zinc ion binding"/>
    <property type="evidence" value="ECO:0007669"/>
    <property type="project" value="UniProtKB-KW"/>
</dbReference>
<sequence>MEDGGAAGRSGVPSWDFWELGSWTSSQVASSSSYVAARPTRTTAAASSSAAAAACLPFSGHQIVAESSGDHRASQYHDHDHRHHTHLACLKLGKRQYYGEEGGVAAMKRERPAAAPRCQVDGCSKVLVDEKEYHKRHKVCELHSKAPRVVVLGVEQRFCQQCSRFHVISEFDDSKRSCRRRLAGHNERRRKNSSEPITRNPALESAIIGGMAPYLSTSAGCALSLLSSKASPWIATSDFSSRSSAALNELIAENRAAVLARQLLADGGGWHAMVSVKQQQPPVFWSHLQHQATPQPAPSHADGWSRLQGAGGHVTLDLMQMPDSFEIVAGRRKSKEDDEESGDIWKSLAGTHVKQTVALQTMVMSCSERAFGPSPEYCFRSSAMSEPVVSTYST</sequence>
<accession>A0A9E7G878</accession>
<evidence type="ECO:0000256" key="9">
    <source>
        <dbReference type="PROSITE-ProRule" id="PRU00470"/>
    </source>
</evidence>
<comment type="subcellular location">
    <subcellularLocation>
        <location evidence="1">Nucleus</location>
    </subcellularLocation>
</comment>
<keyword evidence="2" id="KW-0479">Metal-binding</keyword>
<gene>
    <name evidence="11" type="ORF">MUK42_21349</name>
</gene>
<evidence type="ECO:0000256" key="5">
    <source>
        <dbReference type="ARBA" id="ARBA00023015"/>
    </source>
</evidence>
<evidence type="ECO:0000256" key="6">
    <source>
        <dbReference type="ARBA" id="ARBA00023125"/>
    </source>
</evidence>
<keyword evidence="8" id="KW-0539">Nucleus</keyword>
<organism evidence="11 12">
    <name type="scientific">Musa troglodytarum</name>
    <name type="common">fe'i banana</name>
    <dbReference type="NCBI Taxonomy" id="320322"/>
    <lineage>
        <taxon>Eukaryota</taxon>
        <taxon>Viridiplantae</taxon>
        <taxon>Streptophyta</taxon>
        <taxon>Embryophyta</taxon>
        <taxon>Tracheophyta</taxon>
        <taxon>Spermatophyta</taxon>
        <taxon>Magnoliopsida</taxon>
        <taxon>Liliopsida</taxon>
        <taxon>Zingiberales</taxon>
        <taxon>Musaceae</taxon>
        <taxon>Musa</taxon>
    </lineage>
</organism>
<dbReference type="EMBL" id="CP097507">
    <property type="protein sequence ID" value="URE07952.1"/>
    <property type="molecule type" value="Genomic_DNA"/>
</dbReference>
<keyword evidence="7" id="KW-0804">Transcription</keyword>
<dbReference type="Gene3D" id="4.10.1100.10">
    <property type="entry name" value="Transcription factor, SBP-box domain"/>
    <property type="match status" value="1"/>
</dbReference>
<name>A0A9E7G878_9LILI</name>
<evidence type="ECO:0000256" key="7">
    <source>
        <dbReference type="ARBA" id="ARBA00023163"/>
    </source>
</evidence>